<dbReference type="PANTHER" id="PTHR43630:SF2">
    <property type="entry name" value="GLYCOSYLTRANSFERASE"/>
    <property type="match status" value="1"/>
</dbReference>
<proteinExistence type="predicted"/>
<gene>
    <name evidence="2" type="ORF">PAESOLCIP111_05814</name>
</gene>
<dbReference type="Pfam" id="PF14559">
    <property type="entry name" value="TPR_19"/>
    <property type="match status" value="1"/>
</dbReference>
<name>A0A916K6S4_9BACL</name>
<dbReference type="EMBL" id="CAJVAS010000047">
    <property type="protein sequence ID" value="CAG7649196.1"/>
    <property type="molecule type" value="Genomic_DNA"/>
</dbReference>
<protein>
    <recommendedName>
        <fullName evidence="1">Glycosyltransferase 2-like domain-containing protein</fullName>
    </recommendedName>
</protein>
<dbReference type="SMART" id="SM00028">
    <property type="entry name" value="TPR"/>
    <property type="match status" value="4"/>
</dbReference>
<dbReference type="AlphaFoldDB" id="A0A916K6S4"/>
<comment type="caution">
    <text evidence="2">The sequence shown here is derived from an EMBL/GenBank/DDBJ whole genome shotgun (WGS) entry which is preliminary data.</text>
</comment>
<evidence type="ECO:0000313" key="3">
    <source>
        <dbReference type="Proteomes" id="UP000693672"/>
    </source>
</evidence>
<dbReference type="CDD" id="cd02511">
    <property type="entry name" value="Beta4Glucosyltransferase"/>
    <property type="match status" value="1"/>
</dbReference>
<evidence type="ECO:0000313" key="2">
    <source>
        <dbReference type="EMBL" id="CAG7649196.1"/>
    </source>
</evidence>
<feature type="domain" description="Glycosyltransferase 2-like" evidence="1">
    <location>
        <begin position="7"/>
        <end position="135"/>
    </location>
</feature>
<dbReference type="InterPro" id="IPR019734">
    <property type="entry name" value="TPR_rpt"/>
</dbReference>
<dbReference type="PANTHER" id="PTHR43630">
    <property type="entry name" value="POLY-BETA-1,6-N-ACETYL-D-GLUCOSAMINE SYNTHASE"/>
    <property type="match status" value="1"/>
</dbReference>
<accession>A0A916K6S4</accession>
<organism evidence="2 3">
    <name type="scientific">Paenibacillus solanacearum</name>
    <dbReference type="NCBI Taxonomy" id="2048548"/>
    <lineage>
        <taxon>Bacteria</taxon>
        <taxon>Bacillati</taxon>
        <taxon>Bacillota</taxon>
        <taxon>Bacilli</taxon>
        <taxon>Bacillales</taxon>
        <taxon>Paenibacillaceae</taxon>
        <taxon>Paenibacillus</taxon>
    </lineage>
</organism>
<evidence type="ECO:0000259" key="1">
    <source>
        <dbReference type="Pfam" id="PF00535"/>
    </source>
</evidence>
<sequence>MKHPSISLCMIVKDEERHLARCLQSVKGIVDEMVVVDTGSVDATPQIAEQFGAKVIRVPWKGDFAYARNAGIDAAQGEWILILDADEEVDLADGPKLKACAEHMDIDGFLFQIHNHVGDKAQQGITINTVIRMFRNLPPYRYEGRIHEQIATSMYRHKPNCRLHIMDVAIHHYGYQPSIVTEKNKIRRNVELLLETLAEHPNNPFHLYNLGVEYLRMGQQPKALDAFRKARSFVVSPQEGYVHLLYKYEVSALRSLGQLQEALRLCEQAIRTFPDYTDLHHLKGVCHLAAGERTEAKAAFAMAMQLGKPPASYHTEDGMGTYQTSFMLGTVHEATGDYDEAIHCYVRTLQHGSGLNPPLYRLFRLFRVIGTPERTIELLRERIHMNSPEAEIKVARMLLELGCVRAAEAVIGGMDRSSYESVIMLMEAESRLMGGDPIAARELLTRLGSESELAPEASFHREDLCFYAGLLAGEASSGEDGRSRSGNDGRVTAHRLVRRWDRFKEEGHNSGTIHRIVKKDMYYVLSGLVSCDKTEDASQFVDACLQVTGPSPERANGLMLGDGLAYALVAWADSHLEKVDLKSGTKELVSTSRLALPSLEGFPGERGWGR</sequence>
<dbReference type="Pfam" id="PF13181">
    <property type="entry name" value="TPR_8"/>
    <property type="match status" value="1"/>
</dbReference>
<dbReference type="InterPro" id="IPR001173">
    <property type="entry name" value="Glyco_trans_2-like"/>
</dbReference>
<dbReference type="RefSeq" id="WP_218095501.1">
    <property type="nucleotide sequence ID" value="NZ_CAJVAS010000047.1"/>
</dbReference>
<dbReference type="Pfam" id="PF00535">
    <property type="entry name" value="Glycos_transf_2"/>
    <property type="match status" value="1"/>
</dbReference>
<dbReference type="Proteomes" id="UP000693672">
    <property type="component" value="Unassembled WGS sequence"/>
</dbReference>
<keyword evidence="3" id="KW-1185">Reference proteome</keyword>
<reference evidence="2" key="1">
    <citation type="submission" date="2021-06" db="EMBL/GenBank/DDBJ databases">
        <authorList>
            <person name="Criscuolo A."/>
        </authorList>
    </citation>
    <scope>NUCLEOTIDE SEQUENCE</scope>
    <source>
        <strain evidence="2">CIP111600</strain>
    </source>
</reference>